<accession>A0A7G5C0A6</accession>
<dbReference type="Pfam" id="PF08279">
    <property type="entry name" value="HTH_11"/>
    <property type="match status" value="1"/>
</dbReference>
<evidence type="ECO:0000313" key="4">
    <source>
        <dbReference type="EMBL" id="QMV42640.1"/>
    </source>
</evidence>
<keyword evidence="5" id="KW-1185">Reference proteome</keyword>
<dbReference type="SUPFAM" id="SSF46785">
    <property type="entry name" value="Winged helix' DNA-binding domain"/>
    <property type="match status" value="1"/>
</dbReference>
<dbReference type="PROSITE" id="PS51000">
    <property type="entry name" value="HTH_DEOR_2"/>
    <property type="match status" value="1"/>
</dbReference>
<evidence type="ECO:0000259" key="3">
    <source>
        <dbReference type="PROSITE" id="PS51000"/>
    </source>
</evidence>
<proteinExistence type="predicted"/>
<dbReference type="InterPro" id="IPR036388">
    <property type="entry name" value="WH-like_DNA-bd_sf"/>
</dbReference>
<dbReference type="PROSITE" id="PS52050">
    <property type="entry name" value="WYL"/>
    <property type="match status" value="1"/>
</dbReference>
<evidence type="ECO:0000313" key="5">
    <source>
        <dbReference type="Proteomes" id="UP000515679"/>
    </source>
</evidence>
<evidence type="ECO:0000256" key="1">
    <source>
        <dbReference type="ARBA" id="ARBA00023015"/>
    </source>
</evidence>
<dbReference type="AlphaFoldDB" id="A0A7G5C0A6"/>
<dbReference type="InterPro" id="IPR028349">
    <property type="entry name" value="PafC-like"/>
</dbReference>
<dbReference type="InterPro" id="IPR036390">
    <property type="entry name" value="WH_DNA-bd_sf"/>
</dbReference>
<dbReference type="Pfam" id="PF25583">
    <property type="entry name" value="WCX"/>
    <property type="match status" value="1"/>
</dbReference>
<dbReference type="InterPro" id="IPR013196">
    <property type="entry name" value="HTH_11"/>
</dbReference>
<sequence>MKINRLLGIVIYLLNRDTVSARSLAEKFEVSTRTIQRDIETLSLAGIPVGAEQGTNGGYYIMNSFKMNRQVLHSEDYTFILTALKGLCSGYSSNQAEATFEKMLALSPYRDHEQQSISLDFGVLREGARTREDIAIVERAIRMKYVIEFEYTNALNDTSNKLVEPLTLTYKWYSWYVFGFCRRKQDYRLFRLSRMRRIESTVTPFSKHHENAEALLARHQDQRPYINVKLLCSSEIRVSIEESFPNARLTEIGEKEFVIEFSVPEEEKGWFGTLLGYGRQVAVLEPESLKQKVISHAKSILDRYC</sequence>
<dbReference type="InterPro" id="IPR051534">
    <property type="entry name" value="CBASS_pafABC_assoc_protein"/>
</dbReference>
<dbReference type="Gene3D" id="1.10.10.10">
    <property type="entry name" value="Winged helix-like DNA-binding domain superfamily/Winged helix DNA-binding domain"/>
    <property type="match status" value="1"/>
</dbReference>
<keyword evidence="2" id="KW-0804">Transcription</keyword>
<feature type="domain" description="HTH deoR-type" evidence="3">
    <location>
        <begin position="2"/>
        <end position="61"/>
    </location>
</feature>
<keyword evidence="1" id="KW-0805">Transcription regulation</keyword>
<dbReference type="PANTHER" id="PTHR34580:SF1">
    <property type="entry name" value="PROTEIN PAFC"/>
    <property type="match status" value="1"/>
</dbReference>
<dbReference type="Pfam" id="PF13280">
    <property type="entry name" value="WYL"/>
    <property type="match status" value="1"/>
</dbReference>
<dbReference type="EMBL" id="CP041969">
    <property type="protein sequence ID" value="QMV42640.1"/>
    <property type="molecule type" value="Genomic_DNA"/>
</dbReference>
<gene>
    <name evidence="4" type="ORF">FPL14_16680</name>
</gene>
<dbReference type="PANTHER" id="PTHR34580">
    <property type="match status" value="1"/>
</dbReference>
<dbReference type="InterPro" id="IPR057727">
    <property type="entry name" value="WCX_dom"/>
</dbReference>
<protein>
    <submittedName>
        <fullName evidence="4">YafY family transcriptional regulator</fullName>
    </submittedName>
</protein>
<dbReference type="GO" id="GO:0003700">
    <property type="term" value="F:DNA-binding transcription factor activity"/>
    <property type="evidence" value="ECO:0007669"/>
    <property type="project" value="InterPro"/>
</dbReference>
<dbReference type="InterPro" id="IPR001034">
    <property type="entry name" value="DeoR_HTH"/>
</dbReference>
<dbReference type="InterPro" id="IPR026881">
    <property type="entry name" value="WYL_dom"/>
</dbReference>
<dbReference type="PIRSF" id="PIRSF016838">
    <property type="entry name" value="PafC"/>
    <property type="match status" value="1"/>
</dbReference>
<name>A0A7G5C0A6_9BACL</name>
<evidence type="ECO:0000256" key="2">
    <source>
        <dbReference type="ARBA" id="ARBA00023163"/>
    </source>
</evidence>
<dbReference type="KEGG" id="cchl:FPL14_16680"/>
<organism evidence="4 5">
    <name type="scientific">Cohnella cholangitidis</name>
    <dbReference type="NCBI Taxonomy" id="2598458"/>
    <lineage>
        <taxon>Bacteria</taxon>
        <taxon>Bacillati</taxon>
        <taxon>Bacillota</taxon>
        <taxon>Bacilli</taxon>
        <taxon>Bacillales</taxon>
        <taxon>Paenibacillaceae</taxon>
        <taxon>Cohnella</taxon>
    </lineage>
</organism>
<dbReference type="RefSeq" id="WP_182298844.1">
    <property type="nucleotide sequence ID" value="NZ_CP041969.1"/>
</dbReference>
<dbReference type="Proteomes" id="UP000515679">
    <property type="component" value="Chromosome"/>
</dbReference>
<reference evidence="4 5" key="1">
    <citation type="submission" date="2019-07" db="EMBL/GenBank/DDBJ databases">
        <authorList>
            <person name="Kim J.K."/>
            <person name="Cheong H.-M."/>
            <person name="Choi Y."/>
            <person name="Hwang K.J."/>
            <person name="Lee S."/>
            <person name="Choi C."/>
        </authorList>
    </citation>
    <scope>NUCLEOTIDE SEQUENCE [LARGE SCALE GENOMIC DNA]</scope>
    <source>
        <strain evidence="4 5">KS 22</strain>
    </source>
</reference>